<dbReference type="EMBL" id="QBKQ01000003">
    <property type="protein sequence ID" value="PTX42322.1"/>
    <property type="molecule type" value="Genomic_DNA"/>
</dbReference>
<dbReference type="InterPro" id="IPR027396">
    <property type="entry name" value="DsrEFH-like"/>
</dbReference>
<keyword evidence="2" id="KW-1185">Reference proteome</keyword>
<dbReference type="PANTHER" id="PTHR37691">
    <property type="entry name" value="BLR3518 PROTEIN"/>
    <property type="match status" value="1"/>
</dbReference>
<dbReference type="Gene3D" id="3.40.1260.10">
    <property type="entry name" value="DsrEFH-like"/>
    <property type="match status" value="1"/>
</dbReference>
<comment type="caution">
    <text evidence="1">The sequence shown here is derived from an EMBL/GenBank/DDBJ whole genome shotgun (WGS) entry which is preliminary data.</text>
</comment>
<dbReference type="PANTHER" id="PTHR37691:SF1">
    <property type="entry name" value="BLR3518 PROTEIN"/>
    <property type="match status" value="1"/>
</dbReference>
<protein>
    <submittedName>
        <fullName evidence="1">Intracellular sulfur oxidation DsrE/DsrF family protein</fullName>
    </submittedName>
</protein>
<dbReference type="Pfam" id="PF02635">
    <property type="entry name" value="DsrE"/>
    <property type="match status" value="1"/>
</dbReference>
<dbReference type="Proteomes" id="UP000244174">
    <property type="component" value="Unassembled WGS sequence"/>
</dbReference>
<dbReference type="InterPro" id="IPR003787">
    <property type="entry name" value="Sulphur_relay_DsrE/F-like"/>
</dbReference>
<dbReference type="OrthoDB" id="7206705at2"/>
<accession>A0A2T6AEU3</accession>
<organism evidence="1 2">
    <name type="scientific">Christiangramia gaetbulicola</name>
    <dbReference type="NCBI Taxonomy" id="703340"/>
    <lineage>
        <taxon>Bacteria</taxon>
        <taxon>Pseudomonadati</taxon>
        <taxon>Bacteroidota</taxon>
        <taxon>Flavobacteriia</taxon>
        <taxon>Flavobacteriales</taxon>
        <taxon>Flavobacteriaceae</taxon>
        <taxon>Christiangramia</taxon>
    </lineage>
</organism>
<evidence type="ECO:0000313" key="1">
    <source>
        <dbReference type="EMBL" id="PTX42322.1"/>
    </source>
</evidence>
<dbReference type="AlphaFoldDB" id="A0A2T6AEU3"/>
<evidence type="ECO:0000313" key="2">
    <source>
        <dbReference type="Proteomes" id="UP000244174"/>
    </source>
</evidence>
<gene>
    <name evidence="1" type="ORF">C8P64_2750</name>
</gene>
<dbReference type="SUPFAM" id="SSF75169">
    <property type="entry name" value="DsrEFH-like"/>
    <property type="match status" value="1"/>
</dbReference>
<reference evidence="1 2" key="1">
    <citation type="submission" date="2018-04" db="EMBL/GenBank/DDBJ databases">
        <title>Genomic Encyclopedia of Archaeal and Bacterial Type Strains, Phase II (KMG-II): from individual species to whole genera.</title>
        <authorList>
            <person name="Goeker M."/>
        </authorList>
    </citation>
    <scope>NUCLEOTIDE SEQUENCE [LARGE SCALE GENOMIC DNA]</scope>
    <source>
        <strain evidence="1 2">DSM 23082</strain>
    </source>
</reference>
<proteinExistence type="predicted"/>
<sequence>MQTGSALYFNIFNFLKSYFLSTSMKKTLFLLFLLFSLNTFSQDLMPGDVIPDYGKTYPVETPGFKTDTSSVLKVVFDVNRSFDEAEPNKLIETAARYLNMHEHAGVDPGNMQVAIVLHGKAVQDALNDESYKKKFPEVTSNPNLPLIKALSENGVDIIICGQSATHYEVNRENTDDHAVFALSAMTALVQLQNDNYRLINF</sequence>
<name>A0A2T6AEU3_9FLAO</name>